<dbReference type="InterPro" id="IPR011047">
    <property type="entry name" value="Quinoprotein_ADH-like_sf"/>
</dbReference>
<sequence>MAGRLRYLVGLVVLLVARPCVAWESWGGDPGGSRFSPLRQITSDNVGQLVRAFEFHTGGRFFAASSAIALTIVALVIAGLRWRRRRRIRST</sequence>
<dbReference type="Pfam" id="PF01011">
    <property type="entry name" value="PQQ"/>
    <property type="match status" value="1"/>
</dbReference>
<keyword evidence="4" id="KW-1185">Reference proteome</keyword>
<dbReference type="SUPFAM" id="SSF50998">
    <property type="entry name" value="Quinoprotein alcohol dehydrogenase-like"/>
    <property type="match status" value="1"/>
</dbReference>
<keyword evidence="1" id="KW-0812">Transmembrane</keyword>
<evidence type="ECO:0000313" key="3">
    <source>
        <dbReference type="EMBL" id="TYL84784.1"/>
    </source>
</evidence>
<evidence type="ECO:0000259" key="2">
    <source>
        <dbReference type="Pfam" id="PF01011"/>
    </source>
</evidence>
<organism evidence="3 4">
    <name type="scientific">Bradyrhizobium cytisi</name>
    <dbReference type="NCBI Taxonomy" id="515489"/>
    <lineage>
        <taxon>Bacteria</taxon>
        <taxon>Pseudomonadati</taxon>
        <taxon>Pseudomonadota</taxon>
        <taxon>Alphaproteobacteria</taxon>
        <taxon>Hyphomicrobiales</taxon>
        <taxon>Nitrobacteraceae</taxon>
        <taxon>Bradyrhizobium</taxon>
    </lineage>
</organism>
<gene>
    <name evidence="3" type="ORF">FXB38_14035</name>
</gene>
<name>A0A5S4WTV9_9BRAD</name>
<proteinExistence type="predicted"/>
<dbReference type="InterPro" id="IPR002372">
    <property type="entry name" value="PQQ_rpt_dom"/>
</dbReference>
<comment type="caution">
    <text evidence="3">The sequence shown here is derived from an EMBL/GenBank/DDBJ whole genome shotgun (WGS) entry which is preliminary data.</text>
</comment>
<keyword evidence="1" id="KW-1133">Transmembrane helix</keyword>
<evidence type="ECO:0000256" key="1">
    <source>
        <dbReference type="SAM" id="Phobius"/>
    </source>
</evidence>
<dbReference type="Gene3D" id="2.140.10.10">
    <property type="entry name" value="Quinoprotein alcohol dehydrogenase-like superfamily"/>
    <property type="match status" value="1"/>
</dbReference>
<protein>
    <recommendedName>
        <fullName evidence="2">Pyrrolo-quinoline quinone repeat domain-containing protein</fullName>
    </recommendedName>
</protein>
<keyword evidence="1" id="KW-0472">Membrane</keyword>
<feature type="domain" description="Pyrrolo-quinoline quinone repeat" evidence="2">
    <location>
        <begin position="23"/>
        <end position="59"/>
    </location>
</feature>
<reference evidence="3 4" key="1">
    <citation type="submission" date="2019-08" db="EMBL/GenBank/DDBJ databases">
        <title>Bradyrhizobium hipponensis sp. nov., a rhizobium isolated from a Lupinus angustifolius root nodule in Tunisia.</title>
        <authorList>
            <person name="Off K."/>
            <person name="Rejili M."/>
            <person name="Mars M."/>
            <person name="Brachmann A."/>
            <person name="Marin M."/>
        </authorList>
    </citation>
    <scope>NUCLEOTIDE SEQUENCE [LARGE SCALE GENOMIC DNA]</scope>
    <source>
        <strain evidence="3 4">CTAW11</strain>
    </source>
</reference>
<feature type="transmembrane region" description="Helical" evidence="1">
    <location>
        <begin position="61"/>
        <end position="80"/>
    </location>
</feature>
<dbReference type="RefSeq" id="WP_148751433.1">
    <property type="nucleotide sequence ID" value="NZ_VSSR01000021.1"/>
</dbReference>
<dbReference type="OrthoDB" id="9794322at2"/>
<accession>A0A5S4WTV9</accession>
<dbReference type="EMBL" id="VSSR01000021">
    <property type="protein sequence ID" value="TYL84784.1"/>
    <property type="molecule type" value="Genomic_DNA"/>
</dbReference>
<dbReference type="Proteomes" id="UP000324853">
    <property type="component" value="Unassembled WGS sequence"/>
</dbReference>
<evidence type="ECO:0000313" key="4">
    <source>
        <dbReference type="Proteomes" id="UP000324853"/>
    </source>
</evidence>
<dbReference type="AlphaFoldDB" id="A0A5S4WTV9"/>